<protein>
    <recommendedName>
        <fullName evidence="3">DUF6535 domain-containing protein</fullName>
    </recommendedName>
</protein>
<dbReference type="EMBL" id="FUEG01000004">
    <property type="protein sequence ID" value="SJL03772.1"/>
    <property type="molecule type" value="Genomic_DNA"/>
</dbReference>
<sequence length="1020" mass="114941">MPSIHDTQSDSDGDNMSRASDVSMDDGNPITTHVSESKEHSVHAAQIDDDSHSSTSDDSEDDDHSRASRVDSQPDDGQQPEVQNSTSYSRRRRRKSRRKTMGIHRLEYAVRGSDPFDYEQKFPEDNRYEEMGPTARVWRTFLEECGPFDLEMVEGWRDALDVLLVFAGLFSAVVTTFVAQTSQSLQVDYGQVTASLLIELIDVQRSAANGSLVNDIPRSDLTFRPSTSDSWVNGLWFTSLSLSLSTALFAVLTKQWIHQYMSVPSGTPRDRCRLRQFRYMGLQRWGVDLIIGLLPVLMSASLAVFLVGLVLFIIPLRVSIASVVGSITFIAFSAYLITNFLPIIYPSCPYKTPLSQYIFPLYAYITHNISFKWIKFGDDTQAGESSPFPRISLPEHVFPKPVASLPEPVALKDAETAAVKRYADETDVHALSWLYSMSSNPSVQSIVIQSTSALPLTSVRSLLHHIADLSSTCRFSLGGVLYDAFNHRGGGYPALESKIDRISRAFLRFPGEEDEASEYSCSACVPFHLTSHEKGYFSPDIYAQLLCLQHGTDHLDEIRELLASNLSGEGIALEPIVWARLLHKVLPFGPDDRDMAQYFSEIIPSYYWKANFVVPPPVYEWEDIKMIGNVNSRRDGLKSTFCYCLYPWVGEIIIQGQLNVTDSIFNPESPDDYPSPQDPRLRFLLTIAGSRSIIVLPNAFRQAISNIETFCGYSLFFYWDHPSLPIVELSSHRHAILKLLYTLLSSDHFGKKEVPVEHQRAALALFLRMVKSTSPRPPFMARDWCTPDLAAEFVRIAFEDGGWASINPPDLVSALLRLFIQFPPIMNGAFEYAVAKRLFDRLVEALYNRHNLPNGYYVPKVLKMFINGLPSSKSESQISRNFLRYLHEPDVLFIVCGFFVGDGFIEPLHDLVRLCPNDPAWPICLQRLREYAYSPRLSNLYNIPGILADLTIILEGGGVGSFRRIAPFPFSFGAEQIAQVDDSSVNSPKYTWRNAWRRVQRYITNDAAHEDMVLSNTGAV</sequence>
<keyword evidence="2" id="KW-0472">Membrane</keyword>
<evidence type="ECO:0000313" key="5">
    <source>
        <dbReference type="Proteomes" id="UP000219338"/>
    </source>
</evidence>
<keyword evidence="2" id="KW-0812">Transmembrane</keyword>
<keyword evidence="2" id="KW-1133">Transmembrane helix</keyword>
<dbReference type="InterPro" id="IPR045338">
    <property type="entry name" value="DUF6535"/>
</dbReference>
<name>A0A284R4X4_ARMOS</name>
<organism evidence="4 5">
    <name type="scientific">Armillaria ostoyae</name>
    <name type="common">Armillaria root rot fungus</name>
    <dbReference type="NCBI Taxonomy" id="47428"/>
    <lineage>
        <taxon>Eukaryota</taxon>
        <taxon>Fungi</taxon>
        <taxon>Dikarya</taxon>
        <taxon>Basidiomycota</taxon>
        <taxon>Agaricomycotina</taxon>
        <taxon>Agaricomycetes</taxon>
        <taxon>Agaricomycetidae</taxon>
        <taxon>Agaricales</taxon>
        <taxon>Marasmiineae</taxon>
        <taxon>Physalacriaceae</taxon>
        <taxon>Armillaria</taxon>
    </lineage>
</organism>
<dbReference type="OrthoDB" id="3021811at2759"/>
<proteinExistence type="predicted"/>
<evidence type="ECO:0000313" key="4">
    <source>
        <dbReference type="EMBL" id="SJL03772.1"/>
    </source>
</evidence>
<keyword evidence="5" id="KW-1185">Reference proteome</keyword>
<dbReference type="Proteomes" id="UP000219338">
    <property type="component" value="Unassembled WGS sequence"/>
</dbReference>
<evidence type="ECO:0000259" key="3">
    <source>
        <dbReference type="Pfam" id="PF20153"/>
    </source>
</evidence>
<gene>
    <name evidence="4" type="ORF">ARMOST_07129</name>
</gene>
<feature type="transmembrane region" description="Helical" evidence="2">
    <location>
        <begin position="285"/>
        <end position="314"/>
    </location>
</feature>
<dbReference type="Pfam" id="PF20153">
    <property type="entry name" value="DUF6535"/>
    <property type="match status" value="1"/>
</dbReference>
<evidence type="ECO:0000256" key="1">
    <source>
        <dbReference type="SAM" id="MobiDB-lite"/>
    </source>
</evidence>
<feature type="transmembrane region" description="Helical" evidence="2">
    <location>
        <begin position="234"/>
        <end position="252"/>
    </location>
</feature>
<evidence type="ECO:0000256" key="2">
    <source>
        <dbReference type="SAM" id="Phobius"/>
    </source>
</evidence>
<feature type="compositionally biased region" description="Basic residues" evidence="1">
    <location>
        <begin position="89"/>
        <end position="98"/>
    </location>
</feature>
<dbReference type="AlphaFoldDB" id="A0A284R4X4"/>
<feature type="region of interest" description="Disordered" evidence="1">
    <location>
        <begin position="1"/>
        <end position="98"/>
    </location>
</feature>
<accession>A0A284R4X4</accession>
<feature type="transmembrane region" description="Helical" evidence="2">
    <location>
        <begin position="320"/>
        <end position="345"/>
    </location>
</feature>
<reference evidence="5" key="1">
    <citation type="journal article" date="2017" name="Nat. Ecol. Evol.">
        <title>Genome expansion and lineage-specific genetic innovations in the forest pathogenic fungi Armillaria.</title>
        <authorList>
            <person name="Sipos G."/>
            <person name="Prasanna A.N."/>
            <person name="Walter M.C."/>
            <person name="O'Connor E."/>
            <person name="Balint B."/>
            <person name="Krizsan K."/>
            <person name="Kiss B."/>
            <person name="Hess J."/>
            <person name="Varga T."/>
            <person name="Slot J."/>
            <person name="Riley R."/>
            <person name="Boka B."/>
            <person name="Rigling D."/>
            <person name="Barry K."/>
            <person name="Lee J."/>
            <person name="Mihaltcheva S."/>
            <person name="LaButti K."/>
            <person name="Lipzen A."/>
            <person name="Waldron R."/>
            <person name="Moloney N.M."/>
            <person name="Sperisen C."/>
            <person name="Kredics L."/>
            <person name="Vagvoelgyi C."/>
            <person name="Patrignani A."/>
            <person name="Fitzpatrick D."/>
            <person name="Nagy I."/>
            <person name="Doyle S."/>
            <person name="Anderson J.B."/>
            <person name="Grigoriev I.V."/>
            <person name="Gueldener U."/>
            <person name="Muensterkoetter M."/>
            <person name="Nagy L.G."/>
        </authorList>
    </citation>
    <scope>NUCLEOTIDE SEQUENCE [LARGE SCALE GENOMIC DNA]</scope>
    <source>
        <strain evidence="5">C18/9</strain>
    </source>
</reference>
<feature type="domain" description="DUF6535" evidence="3">
    <location>
        <begin position="138"/>
        <end position="314"/>
    </location>
</feature>